<dbReference type="EMBL" id="VSSQ01044318">
    <property type="protein sequence ID" value="MPM98129.1"/>
    <property type="molecule type" value="Genomic_DNA"/>
</dbReference>
<name>A0A645E9P7_9ZZZZ</name>
<accession>A0A645E9P7</accession>
<reference evidence="2" key="1">
    <citation type="submission" date="2019-08" db="EMBL/GenBank/DDBJ databases">
        <authorList>
            <person name="Kucharzyk K."/>
            <person name="Murdoch R.W."/>
            <person name="Higgins S."/>
            <person name="Loffler F."/>
        </authorList>
    </citation>
    <scope>NUCLEOTIDE SEQUENCE</scope>
</reference>
<protein>
    <recommendedName>
        <fullName evidence="1">Glyoxalase-like domain-containing protein</fullName>
    </recommendedName>
</protein>
<dbReference type="Gene3D" id="3.10.180.10">
    <property type="entry name" value="2,3-Dihydroxybiphenyl 1,2-Dioxygenase, domain 1"/>
    <property type="match status" value="1"/>
</dbReference>
<evidence type="ECO:0000259" key="1">
    <source>
        <dbReference type="Pfam" id="PF12681"/>
    </source>
</evidence>
<organism evidence="2">
    <name type="scientific">bioreactor metagenome</name>
    <dbReference type="NCBI Taxonomy" id="1076179"/>
    <lineage>
        <taxon>unclassified sequences</taxon>
        <taxon>metagenomes</taxon>
        <taxon>ecological metagenomes</taxon>
    </lineage>
</organism>
<evidence type="ECO:0000313" key="2">
    <source>
        <dbReference type="EMBL" id="MPM98129.1"/>
    </source>
</evidence>
<dbReference type="AlphaFoldDB" id="A0A645E9P7"/>
<sequence>MTLSNIIALQTLESWQGFISKPADAILLGHNAAEIYFEEDDLDRFLVRLAAWPDIRYVHPLKKHRWGQRVVRFYDPDGHIIEVGENITTVVRRFLAGGMTVAQAAKRMDVPEAFIRSHREDAL</sequence>
<feature type="domain" description="Glyoxalase-like" evidence="1">
    <location>
        <begin position="16"/>
        <end position="87"/>
    </location>
</feature>
<dbReference type="InterPro" id="IPR029068">
    <property type="entry name" value="Glyas_Bleomycin-R_OHBP_Dase"/>
</dbReference>
<dbReference type="Pfam" id="PF12681">
    <property type="entry name" value="Glyoxalase_2"/>
    <property type="match status" value="1"/>
</dbReference>
<proteinExistence type="predicted"/>
<dbReference type="SUPFAM" id="SSF54593">
    <property type="entry name" value="Glyoxalase/Bleomycin resistance protein/Dihydroxybiphenyl dioxygenase"/>
    <property type="match status" value="1"/>
</dbReference>
<gene>
    <name evidence="2" type="ORF">SDC9_145312</name>
</gene>
<comment type="caution">
    <text evidence="2">The sequence shown here is derived from an EMBL/GenBank/DDBJ whole genome shotgun (WGS) entry which is preliminary data.</text>
</comment>
<dbReference type="InterPro" id="IPR025870">
    <property type="entry name" value="Glyoxalase-like_dom"/>
</dbReference>